<proteinExistence type="predicted"/>
<evidence type="ECO:0000313" key="2">
    <source>
        <dbReference type="Proteomes" id="UP001162501"/>
    </source>
</evidence>
<name>A0AC60A4N0_RANTA</name>
<dbReference type="Proteomes" id="UP001162501">
    <property type="component" value="Chromosome 7"/>
</dbReference>
<evidence type="ECO:0000313" key="1">
    <source>
        <dbReference type="EMBL" id="CAN0555405.1"/>
    </source>
</evidence>
<gene>
    <name evidence="1" type="ORF">MRATA1EN22A_LOCUS26823</name>
</gene>
<sequence>MYTLRQRGSSPAACWTSQSELCTFDSNDEGASLTREGERAVLVLGGNREVHESSGGSACRRRACRAGLAHAPARMRPRAGTHAPTQPCGPRGRREEVAKTQRSAAIDVRLQAYHTYLQV</sequence>
<reference evidence="1" key="2">
    <citation type="submission" date="2025-03" db="EMBL/GenBank/DDBJ databases">
        <authorList>
            <consortium name="ELIXIR-Norway"/>
            <consortium name="Elixir Norway"/>
        </authorList>
    </citation>
    <scope>NUCLEOTIDE SEQUENCE</scope>
</reference>
<organism evidence="1 2">
    <name type="scientific">Rangifer tarandus platyrhynchus</name>
    <name type="common">Svalbard reindeer</name>
    <dbReference type="NCBI Taxonomy" id="3082113"/>
    <lineage>
        <taxon>Eukaryota</taxon>
        <taxon>Metazoa</taxon>
        <taxon>Chordata</taxon>
        <taxon>Craniata</taxon>
        <taxon>Vertebrata</taxon>
        <taxon>Euteleostomi</taxon>
        <taxon>Mammalia</taxon>
        <taxon>Eutheria</taxon>
        <taxon>Laurasiatheria</taxon>
        <taxon>Artiodactyla</taxon>
        <taxon>Ruminantia</taxon>
        <taxon>Pecora</taxon>
        <taxon>Cervidae</taxon>
        <taxon>Odocoileinae</taxon>
        <taxon>Rangifer</taxon>
    </lineage>
</organism>
<accession>A0AC60A4N0</accession>
<protein>
    <submittedName>
        <fullName evidence="1">Uncharacterized protein</fullName>
    </submittedName>
</protein>
<dbReference type="EMBL" id="OX596091">
    <property type="protein sequence ID" value="CAN0555405.1"/>
    <property type="molecule type" value="Genomic_DNA"/>
</dbReference>
<reference evidence="1" key="1">
    <citation type="submission" date="2023-05" db="EMBL/GenBank/DDBJ databases">
        <authorList>
            <consortium name="ELIXIR-Norway"/>
        </authorList>
    </citation>
    <scope>NUCLEOTIDE SEQUENCE</scope>
</reference>